<sequence>MDTFTSFDTTSETTGTDEKTEDDMTLRVFRPLEFLDKESVTRFPITVPTASGAPLTHPAENDDIRITSDTSTRIANVTTDVEDKMEELLSRTLGFLNERHDSATDDVLNVTLAGRQNSDQAVMSNDTVNEPNSNNTDLVLGLLSNVPQSVDKDVSPNDTVDASMDRNMSYMGYYYAYLSRWRSHIIPLVLLIITVTLTVFVILRLIFCLLTPDLDVKAQEDRPLLHSKANEGIYTHV</sequence>
<accession>A0A0R3PGK7</accession>
<dbReference type="EMBL" id="UYYA01001033">
    <property type="protein sequence ID" value="VDM55011.1"/>
    <property type="molecule type" value="Genomic_DNA"/>
</dbReference>
<evidence type="ECO:0000313" key="5">
    <source>
        <dbReference type="WBParaSite" id="ACOC_0000342501-mRNA-1"/>
    </source>
</evidence>
<keyword evidence="2" id="KW-1133">Transmembrane helix</keyword>
<dbReference type="Proteomes" id="UP000267027">
    <property type="component" value="Unassembled WGS sequence"/>
</dbReference>
<keyword evidence="4" id="KW-1185">Reference proteome</keyword>
<name>A0A0R3PGK7_ANGCS</name>
<feature type="transmembrane region" description="Helical" evidence="2">
    <location>
        <begin position="185"/>
        <end position="207"/>
    </location>
</feature>
<dbReference type="AlphaFoldDB" id="A0A0R3PGK7"/>
<organism evidence="5">
    <name type="scientific">Angiostrongylus costaricensis</name>
    <name type="common">Nematode worm</name>
    <dbReference type="NCBI Taxonomy" id="334426"/>
    <lineage>
        <taxon>Eukaryota</taxon>
        <taxon>Metazoa</taxon>
        <taxon>Ecdysozoa</taxon>
        <taxon>Nematoda</taxon>
        <taxon>Chromadorea</taxon>
        <taxon>Rhabditida</taxon>
        <taxon>Rhabditina</taxon>
        <taxon>Rhabditomorpha</taxon>
        <taxon>Strongyloidea</taxon>
        <taxon>Metastrongylidae</taxon>
        <taxon>Angiostrongylus</taxon>
    </lineage>
</organism>
<evidence type="ECO:0000256" key="1">
    <source>
        <dbReference type="SAM" id="MobiDB-lite"/>
    </source>
</evidence>
<feature type="region of interest" description="Disordered" evidence="1">
    <location>
        <begin position="1"/>
        <end position="22"/>
    </location>
</feature>
<evidence type="ECO:0000256" key="2">
    <source>
        <dbReference type="SAM" id="Phobius"/>
    </source>
</evidence>
<evidence type="ECO:0000313" key="4">
    <source>
        <dbReference type="Proteomes" id="UP000267027"/>
    </source>
</evidence>
<reference evidence="5" key="1">
    <citation type="submission" date="2017-02" db="UniProtKB">
        <authorList>
            <consortium name="WormBaseParasite"/>
        </authorList>
    </citation>
    <scope>IDENTIFICATION</scope>
</reference>
<keyword evidence="2" id="KW-0812">Transmembrane</keyword>
<reference evidence="3 4" key="2">
    <citation type="submission" date="2018-11" db="EMBL/GenBank/DDBJ databases">
        <authorList>
            <consortium name="Pathogen Informatics"/>
        </authorList>
    </citation>
    <scope>NUCLEOTIDE SEQUENCE [LARGE SCALE GENOMIC DNA]</scope>
    <source>
        <strain evidence="3 4">Costa Rica</strain>
    </source>
</reference>
<gene>
    <name evidence="3" type="ORF">ACOC_LOCUS3426</name>
</gene>
<feature type="compositionally biased region" description="Low complexity" evidence="1">
    <location>
        <begin position="1"/>
        <end position="14"/>
    </location>
</feature>
<proteinExistence type="predicted"/>
<dbReference type="WBParaSite" id="ACOC_0000342501-mRNA-1">
    <property type="protein sequence ID" value="ACOC_0000342501-mRNA-1"/>
    <property type="gene ID" value="ACOC_0000342501"/>
</dbReference>
<keyword evidence="2" id="KW-0472">Membrane</keyword>
<protein>
    <submittedName>
        <fullName evidence="5">KASH domain-containing protein</fullName>
    </submittedName>
</protein>
<evidence type="ECO:0000313" key="3">
    <source>
        <dbReference type="EMBL" id="VDM55011.1"/>
    </source>
</evidence>